<dbReference type="PANTHER" id="PTHR46124:SF4">
    <property type="entry name" value="HYDROLASE TATD"/>
    <property type="match status" value="1"/>
</dbReference>
<dbReference type="AlphaFoldDB" id="B2RIY1"/>
<feature type="binding site" evidence="4">
    <location>
        <position position="138"/>
    </location>
    <ligand>
        <name>a divalent metal cation</name>
        <dbReference type="ChEBI" id="CHEBI:60240"/>
        <label>2</label>
    </ligand>
</feature>
<dbReference type="GO" id="GO:0005829">
    <property type="term" value="C:cytosol"/>
    <property type="evidence" value="ECO:0007669"/>
    <property type="project" value="TreeGrafter"/>
</dbReference>
<dbReference type="GO" id="GO:0004536">
    <property type="term" value="F:DNA nuclease activity"/>
    <property type="evidence" value="ECO:0007669"/>
    <property type="project" value="InterPro"/>
</dbReference>
<comment type="similarity">
    <text evidence="1">Belongs to the metallo-dependent hydrolases superfamily. TatD-type hydrolase family.</text>
</comment>
<dbReference type="InterPro" id="IPR015991">
    <property type="entry name" value="TatD/YcfH-like"/>
</dbReference>
<feature type="binding site" evidence="4">
    <location>
        <position position="213"/>
    </location>
    <ligand>
        <name>a divalent metal cation</name>
        <dbReference type="ChEBI" id="CHEBI:60240"/>
        <label>1</label>
    </ligand>
</feature>
<dbReference type="HOGENOM" id="CLU_031506_4_0_10"/>
<evidence type="ECO:0000313" key="5">
    <source>
        <dbReference type="EMBL" id="BAG33326.1"/>
    </source>
</evidence>
<dbReference type="SUPFAM" id="SSF51556">
    <property type="entry name" value="Metallo-dependent hydrolases"/>
    <property type="match status" value="1"/>
</dbReference>
<dbReference type="CDD" id="cd01310">
    <property type="entry name" value="TatD_DNAse"/>
    <property type="match status" value="1"/>
</dbReference>
<dbReference type="Gene3D" id="3.20.20.140">
    <property type="entry name" value="Metal-dependent hydrolases"/>
    <property type="match status" value="1"/>
</dbReference>
<dbReference type="FunFam" id="3.20.20.140:FF:000005">
    <property type="entry name" value="TatD family hydrolase"/>
    <property type="match status" value="1"/>
</dbReference>
<dbReference type="PROSITE" id="PS01090">
    <property type="entry name" value="TATD_2"/>
    <property type="match status" value="1"/>
</dbReference>
<protein>
    <submittedName>
        <fullName evidence="5">Putative DNAse related protein</fullName>
    </submittedName>
</protein>
<evidence type="ECO:0000256" key="1">
    <source>
        <dbReference type="ARBA" id="ARBA00009275"/>
    </source>
</evidence>
<sequence length="275" mass="31436">MPLIRSCLMILIDTHTHVYEPQFDDDVEQVILAAQEAGLIHLVMPNIDVESIARMQGVLSRHPGYVSEAMGLHPTSVRNDFREQLTFIRHELDTRSFVAIGEIGIDLYWDKTFEAEQIEAFLTQIEWSMAYDLPIIIHSREAWDVVFACLNRFPSDKIRGVFHSFSGDETDLRRALSYPHFYIGINGTVTFKKNTLPALLPLIPLDRLLLETDSPYLAPTPKRGRRNEPAYLVHTATFIAHSLGLDPDILAEKTVRNACRFFGFQFQEGKIIRPI</sequence>
<dbReference type="PANTHER" id="PTHR46124">
    <property type="entry name" value="D-AMINOACYL-TRNA DEACYLASE"/>
    <property type="match status" value="1"/>
</dbReference>
<keyword evidence="2 4" id="KW-0479">Metal-binding</keyword>
<dbReference type="GO" id="GO:0016788">
    <property type="term" value="F:hydrolase activity, acting on ester bonds"/>
    <property type="evidence" value="ECO:0007669"/>
    <property type="project" value="InterPro"/>
</dbReference>
<evidence type="ECO:0000256" key="3">
    <source>
        <dbReference type="ARBA" id="ARBA00022801"/>
    </source>
</evidence>
<dbReference type="PIRSF" id="PIRSF005902">
    <property type="entry name" value="DNase_TatD"/>
    <property type="match status" value="1"/>
</dbReference>
<name>B2RIY1_PORG3</name>
<keyword evidence="3" id="KW-0378">Hydrolase</keyword>
<dbReference type="Proteomes" id="UP000008842">
    <property type="component" value="Chromosome"/>
</dbReference>
<feature type="binding site" evidence="4">
    <location>
        <position position="15"/>
    </location>
    <ligand>
        <name>a divalent metal cation</name>
        <dbReference type="ChEBI" id="CHEBI:60240"/>
        <label>1</label>
    </ligand>
</feature>
<dbReference type="PROSITE" id="PS01091">
    <property type="entry name" value="TATD_3"/>
    <property type="match status" value="1"/>
</dbReference>
<organism evidence="5 6">
    <name type="scientific">Porphyromonas gingivalis (strain ATCC 33277 / DSM 20709 / CIP 103683 / JCM 12257 / NCTC 11834 / 2561)</name>
    <dbReference type="NCBI Taxonomy" id="431947"/>
    <lineage>
        <taxon>Bacteria</taxon>
        <taxon>Pseudomonadati</taxon>
        <taxon>Bacteroidota</taxon>
        <taxon>Bacteroidia</taxon>
        <taxon>Bacteroidales</taxon>
        <taxon>Porphyromonadaceae</taxon>
        <taxon>Porphyromonas</taxon>
    </lineage>
</organism>
<proteinExistence type="inferred from homology"/>
<dbReference type="KEGG" id="pgn:PGN_0807"/>
<feature type="binding site" evidence="4">
    <location>
        <position position="17"/>
    </location>
    <ligand>
        <name>a divalent metal cation</name>
        <dbReference type="ChEBI" id="CHEBI:60240"/>
        <label>1</label>
    </ligand>
</feature>
<evidence type="ECO:0000313" key="6">
    <source>
        <dbReference type="Proteomes" id="UP000008842"/>
    </source>
</evidence>
<reference evidence="5 6" key="1">
    <citation type="journal article" date="2008" name="DNA Res.">
        <title>Determination of the genome sequence of Porphyromonas gingivalis strain ATCC 33277 and genomic comparison with strain W83 revealed extensive genome rearrangements in P. gingivalis.</title>
        <authorList>
            <person name="Naito M."/>
            <person name="Hirakawa H."/>
            <person name="Yamashita A."/>
            <person name="Ohara N."/>
            <person name="Shoji M."/>
            <person name="Yukitake H."/>
            <person name="Nakayama K."/>
            <person name="Toh H."/>
            <person name="Yoshimura F."/>
            <person name="Kuhara S."/>
            <person name="Hattori M."/>
            <person name="Hayashi T."/>
            <person name="Nakayama K."/>
        </authorList>
    </citation>
    <scope>NUCLEOTIDE SEQUENCE [LARGE SCALE GENOMIC DNA]</scope>
    <source>
        <strain evidence="6">ATCC 33277 / DSM 20709 / CIP 103683 / JCM 12257 / NCTC 11834 / 2561</strain>
    </source>
</reference>
<dbReference type="eggNOG" id="COG0084">
    <property type="taxonomic scope" value="Bacteria"/>
</dbReference>
<dbReference type="InterPro" id="IPR032466">
    <property type="entry name" value="Metal_Hydrolase"/>
</dbReference>
<evidence type="ECO:0000256" key="2">
    <source>
        <dbReference type="ARBA" id="ARBA00022723"/>
    </source>
</evidence>
<dbReference type="GO" id="GO:0046872">
    <property type="term" value="F:metal ion binding"/>
    <property type="evidence" value="ECO:0007669"/>
    <property type="project" value="UniProtKB-KW"/>
</dbReference>
<gene>
    <name evidence="5" type="ordered locus">PGN_0807</name>
</gene>
<dbReference type="NCBIfam" id="TIGR00010">
    <property type="entry name" value="YchF/TatD family DNA exonuclease"/>
    <property type="match status" value="1"/>
</dbReference>
<feature type="binding site" evidence="4">
    <location>
        <position position="102"/>
    </location>
    <ligand>
        <name>a divalent metal cation</name>
        <dbReference type="ChEBI" id="CHEBI:60240"/>
        <label>1</label>
    </ligand>
</feature>
<feature type="binding site" evidence="4">
    <location>
        <position position="163"/>
    </location>
    <ligand>
        <name>a divalent metal cation</name>
        <dbReference type="ChEBI" id="CHEBI:60240"/>
        <label>2</label>
    </ligand>
</feature>
<accession>B2RIY1</accession>
<dbReference type="InterPro" id="IPR001130">
    <property type="entry name" value="TatD-like"/>
</dbReference>
<dbReference type="EMBL" id="AP009380">
    <property type="protein sequence ID" value="BAG33326.1"/>
    <property type="molecule type" value="Genomic_DNA"/>
</dbReference>
<evidence type="ECO:0000256" key="4">
    <source>
        <dbReference type="PIRSR" id="PIRSR005902-1"/>
    </source>
</evidence>
<dbReference type="InterPro" id="IPR018228">
    <property type="entry name" value="DNase_TatD-rel_CS"/>
</dbReference>
<dbReference type="Pfam" id="PF01026">
    <property type="entry name" value="TatD_DNase"/>
    <property type="match status" value="1"/>
</dbReference>